<reference evidence="2" key="1">
    <citation type="submission" date="2020-05" db="EMBL/GenBank/DDBJ databases">
        <title>Mycena genomes resolve the evolution of fungal bioluminescence.</title>
        <authorList>
            <person name="Tsai I.J."/>
        </authorList>
    </citation>
    <scope>NUCLEOTIDE SEQUENCE</scope>
    <source>
        <strain evidence="2">110903Hualien_Pintung</strain>
    </source>
</reference>
<feature type="compositionally biased region" description="Low complexity" evidence="1">
    <location>
        <begin position="362"/>
        <end position="373"/>
    </location>
</feature>
<evidence type="ECO:0000313" key="2">
    <source>
        <dbReference type="EMBL" id="KAF7305569.1"/>
    </source>
</evidence>
<proteinExistence type="predicted"/>
<dbReference type="SUPFAM" id="SSF48452">
    <property type="entry name" value="TPR-like"/>
    <property type="match status" value="1"/>
</dbReference>
<keyword evidence="3" id="KW-1185">Reference proteome</keyword>
<accession>A0A8H6SUE7</accession>
<dbReference type="AlphaFoldDB" id="A0A8H6SUE7"/>
<name>A0A8H6SUE7_MYCCL</name>
<dbReference type="InterPro" id="IPR011990">
    <property type="entry name" value="TPR-like_helical_dom_sf"/>
</dbReference>
<gene>
    <name evidence="2" type="ORF">HMN09_00810100</name>
</gene>
<feature type="region of interest" description="Disordered" evidence="1">
    <location>
        <begin position="362"/>
        <end position="391"/>
    </location>
</feature>
<organism evidence="2 3">
    <name type="scientific">Mycena chlorophos</name>
    <name type="common">Agaric fungus</name>
    <name type="synonym">Agaricus chlorophos</name>
    <dbReference type="NCBI Taxonomy" id="658473"/>
    <lineage>
        <taxon>Eukaryota</taxon>
        <taxon>Fungi</taxon>
        <taxon>Dikarya</taxon>
        <taxon>Basidiomycota</taxon>
        <taxon>Agaricomycotina</taxon>
        <taxon>Agaricomycetes</taxon>
        <taxon>Agaricomycetidae</taxon>
        <taxon>Agaricales</taxon>
        <taxon>Marasmiineae</taxon>
        <taxon>Mycenaceae</taxon>
        <taxon>Mycena</taxon>
    </lineage>
</organism>
<dbReference type="OrthoDB" id="2017974at2759"/>
<dbReference type="EMBL" id="JACAZE010000010">
    <property type="protein sequence ID" value="KAF7305569.1"/>
    <property type="molecule type" value="Genomic_DNA"/>
</dbReference>
<evidence type="ECO:0000256" key="1">
    <source>
        <dbReference type="SAM" id="MobiDB-lite"/>
    </source>
</evidence>
<protein>
    <submittedName>
        <fullName evidence="2">PINc domain-containing protein</fullName>
    </submittedName>
</protein>
<dbReference type="Gene3D" id="1.25.40.10">
    <property type="entry name" value="Tetratricopeptide repeat domain"/>
    <property type="match status" value="1"/>
</dbReference>
<evidence type="ECO:0000313" key="3">
    <source>
        <dbReference type="Proteomes" id="UP000613580"/>
    </source>
</evidence>
<comment type="caution">
    <text evidence="2">The sequence shown here is derived from an EMBL/GenBank/DDBJ whole genome shotgun (WGS) entry which is preliminary data.</text>
</comment>
<sequence>MEYATPSLLNPQPLHHSVSNLATLYHKAFAASEAPTDPFDPKTATTADQILVRTKDLRSEFGWTETETTTLLGCAEGEGMTGSGANYLYNGKHVPDTVQIVLGKERGNRAVEGFEASGWNVAMRGTAILFAKVDGGVRDILSTLDGLEVNEPNTFIEEIRMERTLGRRLTMKFLLTNAPYQAKIIVLLQRSSHEALFVSGGYIYSPCGPAFDRNRCIVRDGTLDTSYMKKLVNSGIDCRASTATKIGKPNEPTTSWTALANFSGKHEDYLAFMALKPPVLSTRVCASQWSVDESKAVLKGQKKKKKTKKLSIFAALFDRRDDDPVGLVMWKAPPIQKLSAEYVSASSNSSYSPAVATYSSTMTSTTDGSSASSLFDRRSHRNSNERGTRNDRMVHLKKLYRAITDLDSKIEQEDSDETEDASRLRRSYTTFLQSPLPPSVPATLRNIPTKYNIILRSWTFSCRKLLESLRRASLTSNLALEHLQDFIYYAYTFYTSLLEEQIINSFKREWLEALGALALRNGSRGDGGWWIRRQRALTAAAASAAGSTRTRWLRQQALPLNPLATPRQPASTIAVAQYQRRRGTAAPRSSQKRSDGGVSRDWYRMRIADQPGRGKLLHHLGLLSREVDREQLRGVYHFVKSITTLHTFMTSRESVLPM</sequence>
<feature type="compositionally biased region" description="Basic and acidic residues" evidence="1">
    <location>
        <begin position="382"/>
        <end position="391"/>
    </location>
</feature>
<dbReference type="Proteomes" id="UP000613580">
    <property type="component" value="Unassembled WGS sequence"/>
</dbReference>